<keyword evidence="3" id="KW-1185">Reference proteome</keyword>
<dbReference type="Proteomes" id="UP001488805">
    <property type="component" value="Unassembled WGS sequence"/>
</dbReference>
<organism evidence="1 3">
    <name type="scientific">Zoarces viviparus</name>
    <name type="common">Viviparous eelpout</name>
    <name type="synonym">Blennius viviparus</name>
    <dbReference type="NCBI Taxonomy" id="48416"/>
    <lineage>
        <taxon>Eukaryota</taxon>
        <taxon>Metazoa</taxon>
        <taxon>Chordata</taxon>
        <taxon>Craniata</taxon>
        <taxon>Vertebrata</taxon>
        <taxon>Euteleostomi</taxon>
        <taxon>Actinopterygii</taxon>
        <taxon>Neopterygii</taxon>
        <taxon>Teleostei</taxon>
        <taxon>Neoteleostei</taxon>
        <taxon>Acanthomorphata</taxon>
        <taxon>Eupercaria</taxon>
        <taxon>Perciformes</taxon>
        <taxon>Cottioidei</taxon>
        <taxon>Zoarcales</taxon>
        <taxon>Zoarcidae</taxon>
        <taxon>Zoarcinae</taxon>
        <taxon>Zoarces</taxon>
    </lineage>
</organism>
<sequence length="151" mass="16880">MLAYFLDMPSLFKPPVEVGSVSLVSLDILDNAVKQAIRLKYKDVKTVSLASSVILHGTKYSEGMFVSVGSTSGLPDFAKILKVLIVGNKASFIVERFSAWYMDHFRCYELTRKLSTDLEVADPEELNNFSPLAPYMVQGRLMVSPKVFLLH</sequence>
<protein>
    <submittedName>
        <fullName evidence="1">Uncharacterized protein</fullName>
    </submittedName>
</protein>
<name>A0AAW1FBX1_ZOAVI</name>
<dbReference type="EMBL" id="JBCEZU010000023">
    <property type="protein sequence ID" value="KAK9539534.1"/>
    <property type="molecule type" value="Genomic_DNA"/>
</dbReference>
<evidence type="ECO:0000313" key="1">
    <source>
        <dbReference type="EMBL" id="KAK9532147.1"/>
    </source>
</evidence>
<reference evidence="1 3" key="1">
    <citation type="journal article" date="2024" name="Genome Biol. Evol.">
        <title>Chromosome-level genome assembly of the viviparous eelpout Zoarces viviparus.</title>
        <authorList>
            <person name="Fuhrmann N."/>
            <person name="Brasseur M.V."/>
            <person name="Bakowski C.E."/>
            <person name="Podsiadlowski L."/>
            <person name="Prost S."/>
            <person name="Krehenwinkel H."/>
            <person name="Mayer C."/>
        </authorList>
    </citation>
    <scope>NUCLEOTIDE SEQUENCE [LARGE SCALE GENOMIC DNA]</scope>
    <source>
        <strain evidence="2">NO-MEL_2022_Ind0_liver</strain>
        <tissue evidence="1">Liver</tissue>
    </source>
</reference>
<dbReference type="EMBL" id="JBCEZU010000078">
    <property type="protein sequence ID" value="KAK9532147.1"/>
    <property type="molecule type" value="Genomic_DNA"/>
</dbReference>
<evidence type="ECO:0000313" key="3">
    <source>
        <dbReference type="Proteomes" id="UP001488805"/>
    </source>
</evidence>
<gene>
    <name evidence="2" type="ORF">VZT92_004635</name>
    <name evidence="1" type="ORF">VZT92_009549</name>
</gene>
<comment type="caution">
    <text evidence="1">The sequence shown here is derived from an EMBL/GenBank/DDBJ whole genome shotgun (WGS) entry which is preliminary data.</text>
</comment>
<evidence type="ECO:0000313" key="2">
    <source>
        <dbReference type="EMBL" id="KAK9539534.1"/>
    </source>
</evidence>
<accession>A0AAW1FBX1</accession>
<proteinExistence type="predicted"/>
<dbReference type="AlphaFoldDB" id="A0AAW1FBX1"/>